<reference evidence="1" key="1">
    <citation type="submission" date="2022-06" db="EMBL/GenBank/DDBJ databases">
        <title>A novel DMS-producing enzyme.</title>
        <authorList>
            <person name="Zhang Y."/>
        </authorList>
    </citation>
    <scope>NUCLEOTIDE SEQUENCE</scope>
    <source>
        <strain evidence="1">RT37</strain>
    </source>
</reference>
<proteinExistence type="predicted"/>
<dbReference type="RefSeq" id="WP_348827653.1">
    <property type="nucleotide sequence ID" value="NZ_CP098827.1"/>
</dbReference>
<dbReference type="AlphaFoldDB" id="A0AAU7KLS2"/>
<evidence type="ECO:0000313" key="1">
    <source>
        <dbReference type="EMBL" id="XBO72018.1"/>
    </source>
</evidence>
<accession>A0AAU7KLS2</accession>
<protein>
    <submittedName>
        <fullName evidence="1">Uncharacterized protein</fullName>
    </submittedName>
</protein>
<name>A0AAU7KLS2_9GAMM</name>
<organism evidence="1">
    <name type="scientific">Halomonas sp. RT37</name>
    <dbReference type="NCBI Taxonomy" id="2950872"/>
    <lineage>
        <taxon>Bacteria</taxon>
        <taxon>Pseudomonadati</taxon>
        <taxon>Pseudomonadota</taxon>
        <taxon>Gammaproteobacteria</taxon>
        <taxon>Oceanospirillales</taxon>
        <taxon>Halomonadaceae</taxon>
        <taxon>Halomonas</taxon>
    </lineage>
</organism>
<sequence length="244" mass="26282">MINLNKVDETATIDLSKGTTDLVVKAQWVDNGDASSDNDDLDLRCSILFPDGQMYLVDAEYRCALDQAPYAHHHGDVQNASQEMPGEEVITVAKDIAKRAGGPVAMVFSVYSALGNGAVSVASLKPQMKMSCGTDVVVCSYDFSKDISTANPNIYTYVIGYAIVTESEVILAPSGKTSRPGEEETAWISWHGSSVDVDVNGPAVFKGKQASKGPSYNRQRNITKTFANVDQSKLQKKGLFGLFG</sequence>
<gene>
    <name evidence="1" type="ORF">NFG58_04720</name>
</gene>
<dbReference type="EMBL" id="CP098827">
    <property type="protein sequence ID" value="XBO72018.1"/>
    <property type="molecule type" value="Genomic_DNA"/>
</dbReference>